<keyword evidence="7 10" id="KW-1133">Transmembrane helix</keyword>
<keyword evidence="2" id="KW-0813">Transport</keyword>
<comment type="similarity">
    <text evidence="9">Belongs to the binding-protein-dependent transport system permease family. LivHM subfamily.</text>
</comment>
<evidence type="ECO:0000256" key="5">
    <source>
        <dbReference type="ARBA" id="ARBA00022692"/>
    </source>
</evidence>
<dbReference type="STRING" id="112901.SAMN04488500_1445"/>
<dbReference type="CDD" id="cd06582">
    <property type="entry name" value="TM_PBP1_LivH_like"/>
    <property type="match status" value="1"/>
</dbReference>
<evidence type="ECO:0000256" key="4">
    <source>
        <dbReference type="ARBA" id="ARBA00022519"/>
    </source>
</evidence>
<dbReference type="GO" id="GO:0005886">
    <property type="term" value="C:plasma membrane"/>
    <property type="evidence" value="ECO:0007669"/>
    <property type="project" value="UniProtKB-SubCell"/>
</dbReference>
<keyword evidence="12" id="KW-1185">Reference proteome</keyword>
<dbReference type="PANTHER" id="PTHR11795:SF371">
    <property type="entry name" value="HIGH-AFFINITY BRANCHED-CHAIN AMINO ACID TRANSPORT SYSTEM PERMEASE PROTEIN LIVH"/>
    <property type="match status" value="1"/>
</dbReference>
<dbReference type="InterPro" id="IPR001851">
    <property type="entry name" value="ABC_transp_permease"/>
</dbReference>
<dbReference type="RefSeq" id="WP_084578512.1">
    <property type="nucleotide sequence ID" value="NZ_CP155572.1"/>
</dbReference>
<feature type="transmembrane region" description="Helical" evidence="10">
    <location>
        <begin position="7"/>
        <end position="29"/>
    </location>
</feature>
<dbReference type="AlphaFoldDB" id="A0A1W2F3V0"/>
<dbReference type="GO" id="GO:0042941">
    <property type="term" value="P:D-alanine transmembrane transport"/>
    <property type="evidence" value="ECO:0007669"/>
    <property type="project" value="TreeGrafter"/>
</dbReference>
<keyword evidence="3" id="KW-1003">Cell membrane</keyword>
<feature type="transmembrane region" description="Helical" evidence="10">
    <location>
        <begin position="90"/>
        <end position="111"/>
    </location>
</feature>
<dbReference type="GO" id="GO:0005304">
    <property type="term" value="F:L-valine transmembrane transporter activity"/>
    <property type="evidence" value="ECO:0007669"/>
    <property type="project" value="TreeGrafter"/>
</dbReference>
<dbReference type="GO" id="GO:0015192">
    <property type="term" value="F:L-phenylalanine transmembrane transporter activity"/>
    <property type="evidence" value="ECO:0007669"/>
    <property type="project" value="TreeGrafter"/>
</dbReference>
<sequence>MIVQQVLNGLVIGGVYALTAMGASMVYGILRILDLASAGAYAIGAYAGLFLYIATDNIALSFLGAILLTGFFGTAVQKFLYIPMLNRPPIVPLIASIGLFIFIQDLLRLIAGPRIREFQVQLPYGAWKSEGLTVNPTWILILILAAIFLVFLWYLLTHTRIGLAWRATAQDLEIAKAMGVNINKVVALNFFLGYSFAAAAGIMVGMLYSSVFPTMGDVPAYKMLALIVLGGLGSPVGTVIAALIIGLVETLVAGYIGFFLPRDAIAFVALIIILLVKPEGLMSKKA</sequence>
<comment type="subcellular location">
    <subcellularLocation>
        <location evidence="1">Cell membrane</location>
        <topology evidence="1">Multi-pass membrane protein</topology>
    </subcellularLocation>
</comment>
<keyword evidence="5 10" id="KW-0812">Transmembrane</keyword>
<feature type="transmembrane region" description="Helical" evidence="10">
    <location>
        <begin position="223"/>
        <end position="248"/>
    </location>
</feature>
<dbReference type="OrthoDB" id="9813906at2"/>
<name>A0A1W2F3V0_9FIRM</name>
<feature type="transmembrane region" description="Helical" evidence="10">
    <location>
        <begin position="132"/>
        <end position="156"/>
    </location>
</feature>
<evidence type="ECO:0000256" key="6">
    <source>
        <dbReference type="ARBA" id="ARBA00022970"/>
    </source>
</evidence>
<keyword evidence="4" id="KW-0997">Cell inner membrane</keyword>
<evidence type="ECO:0000313" key="11">
    <source>
        <dbReference type="EMBL" id="SMD16599.1"/>
    </source>
</evidence>
<dbReference type="GO" id="GO:0015188">
    <property type="term" value="F:L-isoleucine transmembrane transporter activity"/>
    <property type="evidence" value="ECO:0007669"/>
    <property type="project" value="TreeGrafter"/>
</dbReference>
<keyword evidence="6" id="KW-0029">Amino-acid transport</keyword>
<evidence type="ECO:0000256" key="7">
    <source>
        <dbReference type="ARBA" id="ARBA00022989"/>
    </source>
</evidence>
<dbReference type="InterPro" id="IPR052157">
    <property type="entry name" value="BCAA_transport_permease"/>
</dbReference>
<dbReference type="GO" id="GO:1903806">
    <property type="term" value="P:L-isoleucine import across plasma membrane"/>
    <property type="evidence" value="ECO:0007669"/>
    <property type="project" value="TreeGrafter"/>
</dbReference>
<evidence type="ECO:0000256" key="9">
    <source>
        <dbReference type="ARBA" id="ARBA00037998"/>
    </source>
</evidence>
<dbReference type="Proteomes" id="UP000192738">
    <property type="component" value="Unassembled WGS sequence"/>
</dbReference>
<protein>
    <submittedName>
        <fullName evidence="11">Branched-chain amino acid transport system permease protein</fullName>
    </submittedName>
</protein>
<evidence type="ECO:0000313" key="12">
    <source>
        <dbReference type="Proteomes" id="UP000192738"/>
    </source>
</evidence>
<dbReference type="PANTHER" id="PTHR11795">
    <property type="entry name" value="BRANCHED-CHAIN AMINO ACID TRANSPORT SYSTEM PERMEASE PROTEIN LIVH"/>
    <property type="match status" value="1"/>
</dbReference>
<evidence type="ECO:0000256" key="3">
    <source>
        <dbReference type="ARBA" id="ARBA00022475"/>
    </source>
</evidence>
<keyword evidence="8 10" id="KW-0472">Membrane</keyword>
<feature type="transmembrane region" description="Helical" evidence="10">
    <location>
        <begin position="254"/>
        <end position="276"/>
    </location>
</feature>
<feature type="transmembrane region" description="Helical" evidence="10">
    <location>
        <begin position="60"/>
        <end position="84"/>
    </location>
</feature>
<organism evidence="11 12">
    <name type="scientific">Sporomusa malonica</name>
    <dbReference type="NCBI Taxonomy" id="112901"/>
    <lineage>
        <taxon>Bacteria</taxon>
        <taxon>Bacillati</taxon>
        <taxon>Bacillota</taxon>
        <taxon>Negativicutes</taxon>
        <taxon>Selenomonadales</taxon>
        <taxon>Sporomusaceae</taxon>
        <taxon>Sporomusa</taxon>
    </lineage>
</organism>
<evidence type="ECO:0000256" key="10">
    <source>
        <dbReference type="SAM" id="Phobius"/>
    </source>
</evidence>
<evidence type="ECO:0000256" key="8">
    <source>
        <dbReference type="ARBA" id="ARBA00023136"/>
    </source>
</evidence>
<dbReference type="GO" id="GO:0015808">
    <property type="term" value="P:L-alanine transport"/>
    <property type="evidence" value="ECO:0007669"/>
    <property type="project" value="TreeGrafter"/>
</dbReference>
<gene>
    <name evidence="11" type="ORF">SAMN04488500_1445</name>
</gene>
<feature type="transmembrane region" description="Helical" evidence="10">
    <location>
        <begin position="191"/>
        <end position="211"/>
    </location>
</feature>
<proteinExistence type="inferred from homology"/>
<evidence type="ECO:0000256" key="2">
    <source>
        <dbReference type="ARBA" id="ARBA00022448"/>
    </source>
</evidence>
<evidence type="ECO:0000256" key="1">
    <source>
        <dbReference type="ARBA" id="ARBA00004651"/>
    </source>
</evidence>
<dbReference type="GO" id="GO:0015190">
    <property type="term" value="F:L-leucine transmembrane transporter activity"/>
    <property type="evidence" value="ECO:0007669"/>
    <property type="project" value="TreeGrafter"/>
</dbReference>
<dbReference type="EMBL" id="FWXI01000044">
    <property type="protein sequence ID" value="SMD16599.1"/>
    <property type="molecule type" value="Genomic_DNA"/>
</dbReference>
<dbReference type="Pfam" id="PF02653">
    <property type="entry name" value="BPD_transp_2"/>
    <property type="match status" value="1"/>
</dbReference>
<accession>A0A1W2F3V0</accession>
<reference evidence="11 12" key="1">
    <citation type="submission" date="2017-04" db="EMBL/GenBank/DDBJ databases">
        <authorList>
            <person name="Afonso C.L."/>
            <person name="Miller P.J."/>
            <person name="Scott M.A."/>
            <person name="Spackman E."/>
            <person name="Goraichik I."/>
            <person name="Dimitrov K.M."/>
            <person name="Suarez D.L."/>
            <person name="Swayne D.E."/>
        </authorList>
    </citation>
    <scope>NUCLEOTIDE SEQUENCE [LARGE SCALE GENOMIC DNA]</scope>
    <source>
        <strain evidence="11 12">DSM 5090</strain>
    </source>
</reference>